<dbReference type="InterPro" id="IPR017932">
    <property type="entry name" value="GATase_2_dom"/>
</dbReference>
<dbReference type="Proteomes" id="UP000585258">
    <property type="component" value="Unassembled WGS sequence"/>
</dbReference>
<comment type="catalytic activity">
    <reaction evidence="7 8">
        <text>5-phospho-beta-D-ribosylamine + L-glutamate + diphosphate = 5-phospho-alpha-D-ribose 1-diphosphate + L-glutamine + H2O</text>
        <dbReference type="Rhea" id="RHEA:14905"/>
        <dbReference type="ChEBI" id="CHEBI:15377"/>
        <dbReference type="ChEBI" id="CHEBI:29985"/>
        <dbReference type="ChEBI" id="CHEBI:33019"/>
        <dbReference type="ChEBI" id="CHEBI:58017"/>
        <dbReference type="ChEBI" id="CHEBI:58359"/>
        <dbReference type="ChEBI" id="CHEBI:58681"/>
        <dbReference type="EC" id="2.4.2.14"/>
    </reaction>
</comment>
<dbReference type="HAMAP" id="MF_01931">
    <property type="entry name" value="PurF"/>
    <property type="match status" value="1"/>
</dbReference>
<evidence type="ECO:0000256" key="8">
    <source>
        <dbReference type="PIRNR" id="PIRNR000485"/>
    </source>
</evidence>
<evidence type="ECO:0000313" key="14">
    <source>
        <dbReference type="Proteomes" id="UP000585258"/>
    </source>
</evidence>
<evidence type="ECO:0000256" key="4">
    <source>
        <dbReference type="ARBA" id="ARBA00022679"/>
    </source>
</evidence>
<comment type="cofactor">
    <cofactor evidence="7 11">
        <name>[4Fe-4S] cluster</name>
        <dbReference type="ChEBI" id="CHEBI:49883"/>
    </cofactor>
    <text evidence="7 11">Binds 1 [4Fe-4S] cluster per subunit.</text>
</comment>
<dbReference type="Gene3D" id="3.40.50.2020">
    <property type="match status" value="1"/>
</dbReference>
<dbReference type="GO" id="GO:0051539">
    <property type="term" value="F:4 iron, 4 sulfur cluster binding"/>
    <property type="evidence" value="ECO:0007669"/>
    <property type="project" value="UniProtKB-KW"/>
</dbReference>
<evidence type="ECO:0000256" key="5">
    <source>
        <dbReference type="ARBA" id="ARBA00022755"/>
    </source>
</evidence>
<evidence type="ECO:0000256" key="10">
    <source>
        <dbReference type="PIRSR" id="PIRSR000485-2"/>
    </source>
</evidence>
<comment type="similarity">
    <text evidence="2 7 8">In the C-terminal section; belongs to the purine/pyrimidine phosphoribosyltransferase family.</text>
</comment>
<dbReference type="EC" id="2.4.2.14" evidence="7"/>
<evidence type="ECO:0000313" key="13">
    <source>
        <dbReference type="EMBL" id="MBB6714773.1"/>
    </source>
</evidence>
<dbReference type="GO" id="GO:0004044">
    <property type="term" value="F:amidophosphoribosyltransferase activity"/>
    <property type="evidence" value="ECO:0007669"/>
    <property type="project" value="UniProtKB-UniRule"/>
</dbReference>
<gene>
    <name evidence="7" type="primary">purF</name>
    <name evidence="13" type="ORF">H7E68_08515</name>
</gene>
<dbReference type="SUPFAM" id="SSF53271">
    <property type="entry name" value="PRTase-like"/>
    <property type="match status" value="1"/>
</dbReference>
<keyword evidence="7" id="KW-0004">4Fe-4S</keyword>
<dbReference type="PANTHER" id="PTHR11907">
    <property type="entry name" value="AMIDOPHOSPHORIBOSYLTRANSFERASE"/>
    <property type="match status" value="1"/>
</dbReference>
<comment type="pathway">
    <text evidence="1 7 8">Purine metabolism; IMP biosynthesis via de novo pathway; N(1)-(5-phospho-D-ribosyl)glycinamide from 5-phospho-alpha-D-ribose 1-diphosphate: step 1/2.</text>
</comment>
<sequence length="476" mass="51889">MGNETLELIMDPSNDKFKEECGVFGVYVNKPMDVASMSYYGLYALQHRGQESAGIAVANEEGIKMHKGMGLITEAFSQDDLKELKGHGAIGHVRYSTSGDTNIINAQPLLTQTKLGQIAMAHNGTLVNAGVIRELLEDGGHVFHTSIDSEVIANLIARGAKKGIENAVLDAIQAVRGSFAIVILTEGKLIGVRDPHGIRPLCIGKMEEGYVLSSESCALDAIGAELVRDVEPGEIVVIDETGIKSYRYSENTQCRTCAFEYIYFARPDSIIDGLDVHASRVEAGKQLFKQHPVEADIVVAVPDSGIPAAMGYAKASGIPYDTGFIKNRYVGRTFITPSQEVREKAVAIKLNPLKSNIAGKRVVLVDDSIVRGTTSKHLVDSLRRAGAKEVHFLVASPVVKFPCYFGIDTPYRSELIGSGKNNEEIREQIGCDSLEYLSMESMYKCFTQEKGYCVGCFNGIYPLATPIETAKDHLER</sequence>
<proteinExistence type="inferred from homology"/>
<dbReference type="NCBIfam" id="TIGR01134">
    <property type="entry name" value="purF"/>
    <property type="match status" value="1"/>
</dbReference>
<evidence type="ECO:0000256" key="2">
    <source>
        <dbReference type="ARBA" id="ARBA00010138"/>
    </source>
</evidence>
<keyword evidence="5 7" id="KW-0658">Purine biosynthesis</keyword>
<feature type="binding site" evidence="7 11">
    <location>
        <position position="453"/>
    </location>
    <ligand>
        <name>[4Fe-4S] cluster</name>
        <dbReference type="ChEBI" id="CHEBI:49883"/>
    </ligand>
</feature>
<dbReference type="CDD" id="cd06223">
    <property type="entry name" value="PRTases_typeI"/>
    <property type="match status" value="1"/>
</dbReference>
<dbReference type="EMBL" id="JACKWY010000004">
    <property type="protein sequence ID" value="MBB6714773.1"/>
    <property type="molecule type" value="Genomic_DNA"/>
</dbReference>
<evidence type="ECO:0000256" key="7">
    <source>
        <dbReference type="HAMAP-Rule" id="MF_01931"/>
    </source>
</evidence>
<dbReference type="InterPro" id="IPR029057">
    <property type="entry name" value="PRTase-like"/>
</dbReference>
<reference evidence="13 14" key="1">
    <citation type="submission" date="2020-08" db="EMBL/GenBank/DDBJ databases">
        <title>Clostridia isolated from Swiss meat.</title>
        <authorList>
            <person name="Wambui J."/>
            <person name="Stevens M.J.A."/>
            <person name="Stephan R."/>
        </authorList>
    </citation>
    <scope>NUCLEOTIDE SEQUENCE [LARGE SCALE GENOMIC DNA]</scope>
    <source>
        <strain evidence="13 14">CM001</strain>
    </source>
</reference>
<evidence type="ECO:0000256" key="6">
    <source>
        <dbReference type="ARBA" id="ARBA00022962"/>
    </source>
</evidence>
<organism evidence="13 14">
    <name type="scientific">Clostridium gasigenes</name>
    <dbReference type="NCBI Taxonomy" id="94869"/>
    <lineage>
        <taxon>Bacteria</taxon>
        <taxon>Bacillati</taxon>
        <taxon>Bacillota</taxon>
        <taxon>Clostridia</taxon>
        <taxon>Eubacteriales</taxon>
        <taxon>Clostridiaceae</taxon>
        <taxon>Clostridium</taxon>
    </lineage>
</organism>
<comment type="cofactor">
    <cofactor evidence="7 10">
        <name>Mg(2+)</name>
        <dbReference type="ChEBI" id="CHEBI:18420"/>
    </cofactor>
    <text evidence="7 10">Binds 1 Mg(2+) ion per subunit.</text>
</comment>
<comment type="function">
    <text evidence="7">Catalyzes the formation of phosphoribosylamine from phosphoribosylpyrophosphate (PRPP) and glutamine.</text>
</comment>
<feature type="active site" description="Nucleophile" evidence="7 9">
    <location>
        <position position="21"/>
    </location>
</feature>
<keyword evidence="7 10" id="KW-0479">Metal-binding</keyword>
<evidence type="ECO:0000256" key="9">
    <source>
        <dbReference type="PIRSR" id="PIRSR000485-1"/>
    </source>
</evidence>
<dbReference type="Pfam" id="PF00156">
    <property type="entry name" value="Pribosyltran"/>
    <property type="match status" value="1"/>
</dbReference>
<feature type="binding site" evidence="7 11">
    <location>
        <position position="403"/>
    </location>
    <ligand>
        <name>[4Fe-4S] cluster</name>
        <dbReference type="ChEBI" id="CHEBI:49883"/>
    </ligand>
</feature>
<dbReference type="Gene3D" id="3.60.20.10">
    <property type="entry name" value="Glutamine Phosphoribosylpyrophosphate, subunit 1, domain 1"/>
    <property type="match status" value="1"/>
</dbReference>
<comment type="caution">
    <text evidence="13">The sequence shown here is derived from an EMBL/GenBank/DDBJ whole genome shotgun (WGS) entry which is preliminary data.</text>
</comment>
<dbReference type="InterPro" id="IPR029055">
    <property type="entry name" value="Ntn_hydrolases_N"/>
</dbReference>
<evidence type="ECO:0000259" key="12">
    <source>
        <dbReference type="PROSITE" id="PS51278"/>
    </source>
</evidence>
<dbReference type="CDD" id="cd00715">
    <property type="entry name" value="GPATase_N"/>
    <property type="match status" value="1"/>
</dbReference>
<dbReference type="UniPathway" id="UPA00074">
    <property type="reaction ID" value="UER00124"/>
</dbReference>
<protein>
    <recommendedName>
        <fullName evidence="7">Amidophosphoribosyltransferase</fullName>
        <shortName evidence="7">ATase</shortName>
        <ecNumber evidence="7">2.4.2.14</ecNumber>
    </recommendedName>
    <alternativeName>
        <fullName evidence="7">Glutamine phosphoribosylpyrophosphate amidotransferase</fullName>
        <shortName evidence="7">GPATase</shortName>
    </alternativeName>
</protein>
<feature type="binding site" evidence="7 10">
    <location>
        <position position="366"/>
    </location>
    <ligand>
        <name>Mg(2+)</name>
        <dbReference type="ChEBI" id="CHEBI:18420"/>
    </ligand>
</feature>
<feature type="binding site" evidence="7 11">
    <location>
        <position position="257"/>
    </location>
    <ligand>
        <name>[4Fe-4S] cluster</name>
        <dbReference type="ChEBI" id="CHEBI:49883"/>
    </ligand>
</feature>
<evidence type="ECO:0000256" key="3">
    <source>
        <dbReference type="ARBA" id="ARBA00022676"/>
    </source>
</evidence>
<keyword evidence="7 10" id="KW-0460">Magnesium</keyword>
<keyword evidence="6 7" id="KW-0315">Glutamine amidotransferase</keyword>
<feature type="binding site" evidence="7 10">
    <location>
        <position position="304"/>
    </location>
    <ligand>
        <name>Mg(2+)</name>
        <dbReference type="ChEBI" id="CHEBI:18420"/>
    </ligand>
</feature>
<dbReference type="PIRSF" id="PIRSF000485">
    <property type="entry name" value="Amd_phspho_trans"/>
    <property type="match status" value="1"/>
</dbReference>
<feature type="binding site" evidence="7 11">
    <location>
        <position position="456"/>
    </location>
    <ligand>
        <name>[4Fe-4S] cluster</name>
        <dbReference type="ChEBI" id="CHEBI:49883"/>
    </ligand>
</feature>
<dbReference type="GO" id="GO:0006189">
    <property type="term" value="P:'de novo' IMP biosynthetic process"/>
    <property type="evidence" value="ECO:0007669"/>
    <property type="project" value="UniProtKB-UniRule"/>
</dbReference>
<feature type="domain" description="Glutamine amidotransferase type-2" evidence="12">
    <location>
        <begin position="21"/>
        <end position="241"/>
    </location>
</feature>
<dbReference type="GO" id="GO:0000287">
    <property type="term" value="F:magnesium ion binding"/>
    <property type="evidence" value="ECO:0007669"/>
    <property type="project" value="UniProtKB-UniRule"/>
</dbReference>
<feature type="binding site" evidence="7 10">
    <location>
        <position position="367"/>
    </location>
    <ligand>
        <name>Mg(2+)</name>
        <dbReference type="ChEBI" id="CHEBI:18420"/>
    </ligand>
</feature>
<keyword evidence="4 7" id="KW-0808">Transferase</keyword>
<dbReference type="AlphaFoldDB" id="A0A7X0SEB5"/>
<evidence type="ECO:0000256" key="1">
    <source>
        <dbReference type="ARBA" id="ARBA00005209"/>
    </source>
</evidence>
<dbReference type="RefSeq" id="WP_185164258.1">
    <property type="nucleotide sequence ID" value="NZ_JACKWY010000004.1"/>
</dbReference>
<evidence type="ECO:0000256" key="11">
    <source>
        <dbReference type="PIRSR" id="PIRSR000485-3"/>
    </source>
</evidence>
<dbReference type="InterPro" id="IPR000836">
    <property type="entry name" value="PRTase_dom"/>
</dbReference>
<keyword evidence="7 11" id="KW-0411">Iron-sulfur</keyword>
<keyword evidence="3 7" id="KW-0328">Glycosyltransferase</keyword>
<keyword evidence="7 11" id="KW-0408">Iron</keyword>
<dbReference type="InterPro" id="IPR005854">
    <property type="entry name" value="PurF"/>
</dbReference>
<dbReference type="GO" id="GO:0009113">
    <property type="term" value="P:purine nucleobase biosynthetic process"/>
    <property type="evidence" value="ECO:0007669"/>
    <property type="project" value="UniProtKB-UniRule"/>
</dbReference>
<dbReference type="PROSITE" id="PS51278">
    <property type="entry name" value="GATASE_TYPE_2"/>
    <property type="match status" value="1"/>
</dbReference>
<dbReference type="InterPro" id="IPR035584">
    <property type="entry name" value="PurF_N"/>
</dbReference>
<dbReference type="SUPFAM" id="SSF56235">
    <property type="entry name" value="N-terminal nucleophile aminohydrolases (Ntn hydrolases)"/>
    <property type="match status" value="1"/>
</dbReference>
<dbReference type="Pfam" id="PF13522">
    <property type="entry name" value="GATase_6"/>
    <property type="match status" value="1"/>
</dbReference>
<accession>A0A7X0SEB5</accession>
<name>A0A7X0SEB5_9CLOT</name>